<feature type="region of interest" description="Disordered" evidence="11">
    <location>
        <begin position="873"/>
        <end position="927"/>
    </location>
</feature>
<evidence type="ECO:0000256" key="11">
    <source>
        <dbReference type="SAM" id="MobiDB-lite"/>
    </source>
</evidence>
<dbReference type="Pfam" id="PF07731">
    <property type="entry name" value="Cu-oxidase_2"/>
    <property type="match status" value="1"/>
</dbReference>
<keyword evidence="8 12" id="KW-1133">Transmembrane helix</keyword>
<dbReference type="SUPFAM" id="SSF161111">
    <property type="entry name" value="Cation efflux protein transmembrane domain-like"/>
    <property type="match status" value="1"/>
</dbReference>
<feature type="transmembrane region" description="Helical" evidence="12">
    <location>
        <begin position="714"/>
        <end position="737"/>
    </location>
</feature>
<evidence type="ECO:0000256" key="9">
    <source>
        <dbReference type="ARBA" id="ARBA00023002"/>
    </source>
</evidence>
<evidence type="ECO:0000256" key="12">
    <source>
        <dbReference type="SAM" id="Phobius"/>
    </source>
</evidence>
<feature type="region of interest" description="Disordered" evidence="11">
    <location>
        <begin position="832"/>
        <end position="852"/>
    </location>
</feature>
<organism evidence="19 20">
    <name type="scientific">Exophiala mesophila</name>
    <name type="common">Black yeast-like fungus</name>
    <dbReference type="NCBI Taxonomy" id="212818"/>
    <lineage>
        <taxon>Eukaryota</taxon>
        <taxon>Fungi</taxon>
        <taxon>Dikarya</taxon>
        <taxon>Ascomycota</taxon>
        <taxon>Pezizomycotina</taxon>
        <taxon>Eurotiomycetes</taxon>
        <taxon>Chaetothyriomycetidae</taxon>
        <taxon>Chaetothyriales</taxon>
        <taxon>Herpotrichiellaceae</taxon>
        <taxon>Exophiala</taxon>
    </lineage>
</organism>
<keyword evidence="6" id="KW-0479">Metal-binding</keyword>
<dbReference type="Pfam" id="PF07732">
    <property type="entry name" value="Cu-oxidase_3"/>
    <property type="match status" value="1"/>
</dbReference>
<evidence type="ECO:0000256" key="2">
    <source>
        <dbReference type="ARBA" id="ARBA00008873"/>
    </source>
</evidence>
<name>A0A438MYZ1_EXOME</name>
<dbReference type="AlphaFoldDB" id="A0A438MYZ1"/>
<dbReference type="Gene3D" id="2.60.40.420">
    <property type="entry name" value="Cupredoxins - blue copper proteins"/>
    <property type="match status" value="3"/>
</dbReference>
<evidence type="ECO:0000259" key="18">
    <source>
        <dbReference type="Pfam" id="PF16916"/>
    </source>
</evidence>
<evidence type="ECO:0000256" key="5">
    <source>
        <dbReference type="ARBA" id="ARBA00022692"/>
    </source>
</evidence>
<keyword evidence="9" id="KW-0560">Oxidoreductase</keyword>
<evidence type="ECO:0000256" key="13">
    <source>
        <dbReference type="SAM" id="SignalP"/>
    </source>
</evidence>
<dbReference type="InterPro" id="IPR002524">
    <property type="entry name" value="Cation_efflux"/>
</dbReference>
<keyword evidence="7" id="KW-0862">Zinc</keyword>
<dbReference type="InterPro" id="IPR002355">
    <property type="entry name" value="Cu_oxidase_Cu_BS"/>
</dbReference>
<dbReference type="PROSITE" id="PS00079">
    <property type="entry name" value="MULTICOPPER_OXIDASE1"/>
    <property type="match status" value="1"/>
</dbReference>
<dbReference type="Proteomes" id="UP000288859">
    <property type="component" value="Unassembled WGS sequence"/>
</dbReference>
<dbReference type="PROSITE" id="PS00080">
    <property type="entry name" value="MULTICOPPER_OXIDASE2"/>
    <property type="match status" value="1"/>
</dbReference>
<keyword evidence="13" id="KW-0732">Signal</keyword>
<keyword evidence="5 12" id="KW-0812">Transmembrane</keyword>
<dbReference type="InterPro" id="IPR027469">
    <property type="entry name" value="Cation_efflux_TMD_sf"/>
</dbReference>
<sequence>MPSYPHLIVLLACSAVQTALGATRSYKLILNTGIRSPDGVAREVYLINDQQPGPLIEADEGDDLEIFVQNDLPVETTIHWHGLLQRGTPDMDGVPGVTQFPIPPAGNFTYRFSTVGEYGFYWYHSHFRAYYDDALRGPLLIHPSPSRPRPFENLAQSSSEFDMMLQAERSGTSLLLADWYHKLSDKIYDEYFTTGAFPQCVDSLLANGKGRVQCLPQRILQAGPGLGLESSIANDTHDPDTMPMAMEPSTTSGINTASMSMDTASMPSMTTNAMSMSMRKRSEHTASPSTGTAMSDMSAMSSTMTSMMTAGSSTTPAGTEDFTMSTMSDMSQMALGPRGCSPPMMFRPGLNASSLPPETCTNTTSELFKFTADASRGWTALHLVNAGAVSRLSISLDGHSMFVYAADGLYVTLQEVQVLHISIGQRYSVMVRLDQDPGDYYLRFASYPYGDMQQVIEGQAILSYHNIANNTDMAMMSDLVSPWMLVNGSAILGTVELDDQALAPFVGNTAPSGVANVTRYFTINQTDIVTWVANGEPFTEPARPIIYGTVSDGWSAATTLLTPANATVDIVMKVANDSMDTMGHPMHLHGHKFWFLGAGEGDFPFQSVTDAPSTMINLQNPPYRDTIDLPASGWAVIRYVTDNPGAWLFHCHIQWHLVSGMAVVLVEDEQRMLDMVGSIQNAPNNPGTNDSQAEGTSMASTISADCPRFSVHSLALVADAFHMFNDILSLLVGLWAIRVATRRQPSRVYTYGWQRAETLGALINGVFLVALCMSIFLQAIQRFTEPQEVSNPILILVVGCSGLASNFLGMVLLHEHEKPEPEVSNIPESLSDQDEINVPSAPQHARGPKRAATLSQISVHPMALRADVIAAGQSHTVPESSEQDTENTPLLTGQSLASPSEDRAGPTDLHIDHIHKRNDGSKEKGKSQDLNMTGVFLHVLGDAVGNIGVIASALFIWLTDFSWRFYADPTVSVIITVIILHSAIPLCTAASRILLEAVPEGINIDEIKQDITALPGVANCHALHVSQLSDSNVIATVHIEVDYKVVKDSHEQYMQLASVVRDCLSAYGIHSATIQPEFFATTAERTSTSGGANCAAAS</sequence>
<dbReference type="InterPro" id="IPR033138">
    <property type="entry name" value="Cu_oxidase_CS"/>
</dbReference>
<keyword evidence="10 12" id="KW-0472">Membrane</keyword>
<dbReference type="GO" id="GO:0006882">
    <property type="term" value="P:intracellular zinc ion homeostasis"/>
    <property type="evidence" value="ECO:0007669"/>
    <property type="project" value="TreeGrafter"/>
</dbReference>
<feature type="signal peptide" evidence="13">
    <location>
        <begin position="1"/>
        <end position="21"/>
    </location>
</feature>
<feature type="transmembrane region" description="Helical" evidence="12">
    <location>
        <begin position="758"/>
        <end position="780"/>
    </location>
</feature>
<feature type="domain" description="Plastocyanin-like" evidence="17">
    <location>
        <begin position="36"/>
        <end position="144"/>
    </location>
</feature>
<feature type="transmembrane region" description="Helical" evidence="12">
    <location>
        <begin position="935"/>
        <end position="958"/>
    </location>
</feature>
<keyword evidence="4" id="KW-0813">Transport</keyword>
<dbReference type="VEuPathDB" id="FungiDB:PV10_05279"/>
<comment type="subcellular location">
    <subcellularLocation>
        <location evidence="1">Membrane</location>
        <topology evidence="1">Multi-pass membrane protein</topology>
    </subcellularLocation>
</comment>
<dbReference type="Pfam" id="PF00394">
    <property type="entry name" value="Cu-oxidase"/>
    <property type="match status" value="1"/>
</dbReference>
<dbReference type="GO" id="GO:0016491">
    <property type="term" value="F:oxidoreductase activity"/>
    <property type="evidence" value="ECO:0007669"/>
    <property type="project" value="UniProtKB-KW"/>
</dbReference>
<dbReference type="SUPFAM" id="SSF49503">
    <property type="entry name" value="Cupredoxins"/>
    <property type="match status" value="3"/>
</dbReference>
<dbReference type="InterPro" id="IPR027470">
    <property type="entry name" value="Cation_efflux_CTD"/>
</dbReference>
<evidence type="ECO:0000256" key="6">
    <source>
        <dbReference type="ARBA" id="ARBA00022723"/>
    </source>
</evidence>
<dbReference type="InterPro" id="IPR001117">
    <property type="entry name" value="Cu-oxidase_2nd"/>
</dbReference>
<dbReference type="CDD" id="cd13850">
    <property type="entry name" value="CuRO_1_Abr2_like"/>
    <property type="match status" value="1"/>
</dbReference>
<evidence type="ECO:0000256" key="4">
    <source>
        <dbReference type="ARBA" id="ARBA00022448"/>
    </source>
</evidence>
<evidence type="ECO:0000256" key="7">
    <source>
        <dbReference type="ARBA" id="ARBA00022833"/>
    </source>
</evidence>
<feature type="domain" description="Plastocyanin-like" evidence="14">
    <location>
        <begin position="364"/>
        <end position="463"/>
    </location>
</feature>
<dbReference type="NCBIfam" id="TIGR01297">
    <property type="entry name" value="CDF"/>
    <property type="match status" value="1"/>
</dbReference>
<evidence type="ECO:0000256" key="3">
    <source>
        <dbReference type="ARBA" id="ARBA00010609"/>
    </source>
</evidence>
<feature type="region of interest" description="Disordered" evidence="11">
    <location>
        <begin position="678"/>
        <end position="697"/>
    </location>
</feature>
<comment type="similarity">
    <text evidence="3">Belongs to the multicopper oxidase family.</text>
</comment>
<dbReference type="GO" id="GO:0005385">
    <property type="term" value="F:zinc ion transmembrane transporter activity"/>
    <property type="evidence" value="ECO:0007669"/>
    <property type="project" value="TreeGrafter"/>
</dbReference>
<feature type="compositionally biased region" description="Polar residues" evidence="11">
    <location>
        <begin position="873"/>
        <end position="898"/>
    </location>
</feature>
<feature type="transmembrane region" description="Helical" evidence="12">
    <location>
        <begin position="970"/>
        <end position="995"/>
    </location>
</feature>
<comment type="similarity">
    <text evidence="2">Belongs to the cation diffusion facilitator (CDF) transporter (TC 2.A.4) family. SLC30A subfamily.</text>
</comment>
<protein>
    <submittedName>
        <fullName evidence="19">Uncharacterized protein</fullName>
    </submittedName>
</protein>
<dbReference type="SUPFAM" id="SSF160240">
    <property type="entry name" value="Cation efflux protein cytoplasmic domain-like"/>
    <property type="match status" value="1"/>
</dbReference>
<comment type="caution">
    <text evidence="19">The sequence shown here is derived from an EMBL/GenBank/DDBJ whole genome shotgun (WGS) entry which is preliminary data.</text>
</comment>
<feature type="domain" description="Cation efflux protein cytoplasmic" evidence="18">
    <location>
        <begin position="999"/>
        <end position="1077"/>
    </location>
</feature>
<dbReference type="Pfam" id="PF01545">
    <property type="entry name" value="Cation_efflux"/>
    <property type="match status" value="1"/>
</dbReference>
<evidence type="ECO:0000259" key="17">
    <source>
        <dbReference type="Pfam" id="PF07732"/>
    </source>
</evidence>
<dbReference type="InterPro" id="IPR011707">
    <property type="entry name" value="Cu-oxidase-like_N"/>
</dbReference>
<evidence type="ECO:0000256" key="1">
    <source>
        <dbReference type="ARBA" id="ARBA00004141"/>
    </source>
</evidence>
<dbReference type="PANTHER" id="PTHR45820:SF4">
    <property type="entry name" value="ZINC TRANSPORTER 63C, ISOFORM F"/>
    <property type="match status" value="1"/>
</dbReference>
<dbReference type="EMBL" id="NAJM01000033">
    <property type="protein sequence ID" value="RVX68953.1"/>
    <property type="molecule type" value="Genomic_DNA"/>
</dbReference>
<evidence type="ECO:0000259" key="14">
    <source>
        <dbReference type="Pfam" id="PF00394"/>
    </source>
</evidence>
<evidence type="ECO:0000259" key="15">
    <source>
        <dbReference type="Pfam" id="PF01545"/>
    </source>
</evidence>
<dbReference type="InterPro" id="IPR008972">
    <property type="entry name" value="Cupredoxin"/>
</dbReference>
<dbReference type="GO" id="GO:0016020">
    <property type="term" value="C:membrane"/>
    <property type="evidence" value="ECO:0007669"/>
    <property type="project" value="UniProtKB-SubCell"/>
</dbReference>
<evidence type="ECO:0000313" key="20">
    <source>
        <dbReference type="Proteomes" id="UP000288859"/>
    </source>
</evidence>
<dbReference type="PANTHER" id="PTHR45820">
    <property type="entry name" value="FI23527P1"/>
    <property type="match status" value="1"/>
</dbReference>
<reference evidence="19 20" key="1">
    <citation type="submission" date="2017-03" db="EMBL/GenBank/DDBJ databases">
        <title>Genomes of endolithic fungi from Antarctica.</title>
        <authorList>
            <person name="Coleine C."/>
            <person name="Masonjones S."/>
            <person name="Stajich J.E."/>
        </authorList>
    </citation>
    <scope>NUCLEOTIDE SEQUENCE [LARGE SCALE GENOMIC DNA]</scope>
    <source>
        <strain evidence="19 20">CCFEE 6314</strain>
    </source>
</reference>
<accession>A0A438MYZ1</accession>
<dbReference type="InterPro" id="IPR011706">
    <property type="entry name" value="Cu-oxidase_C"/>
</dbReference>
<feature type="transmembrane region" description="Helical" evidence="12">
    <location>
        <begin position="792"/>
        <end position="813"/>
    </location>
</feature>
<dbReference type="Gene3D" id="1.20.1510.10">
    <property type="entry name" value="Cation efflux protein transmembrane domain"/>
    <property type="match status" value="1"/>
</dbReference>
<dbReference type="InterPro" id="IPR058533">
    <property type="entry name" value="Cation_efflux_TM"/>
</dbReference>
<feature type="chain" id="PRO_5019122861" evidence="13">
    <location>
        <begin position="22"/>
        <end position="1098"/>
    </location>
</feature>
<evidence type="ECO:0000256" key="10">
    <source>
        <dbReference type="ARBA" id="ARBA00023136"/>
    </source>
</evidence>
<dbReference type="GO" id="GO:0005507">
    <property type="term" value="F:copper ion binding"/>
    <property type="evidence" value="ECO:0007669"/>
    <property type="project" value="InterPro"/>
</dbReference>
<proteinExistence type="inferred from homology"/>
<evidence type="ECO:0000313" key="19">
    <source>
        <dbReference type="EMBL" id="RVX68953.1"/>
    </source>
</evidence>
<gene>
    <name evidence="19" type="ORF">B0A52_08020</name>
</gene>
<dbReference type="InterPro" id="IPR036837">
    <property type="entry name" value="Cation_efflux_CTD_sf"/>
</dbReference>
<dbReference type="Pfam" id="PF16916">
    <property type="entry name" value="ZT_dimer"/>
    <property type="match status" value="1"/>
</dbReference>
<dbReference type="VEuPathDB" id="FungiDB:PV10_07165"/>
<feature type="compositionally biased region" description="Basic and acidic residues" evidence="11">
    <location>
        <begin position="900"/>
        <end position="927"/>
    </location>
</feature>
<evidence type="ECO:0000256" key="8">
    <source>
        <dbReference type="ARBA" id="ARBA00022989"/>
    </source>
</evidence>
<evidence type="ECO:0000259" key="16">
    <source>
        <dbReference type="Pfam" id="PF07731"/>
    </source>
</evidence>
<dbReference type="OrthoDB" id="4118175at2759"/>
<feature type="domain" description="Plastocyanin-like" evidence="16">
    <location>
        <begin position="560"/>
        <end position="670"/>
    </location>
</feature>
<feature type="domain" description="Cation efflux protein transmembrane" evidence="15">
    <location>
        <begin position="710"/>
        <end position="995"/>
    </location>
</feature>